<evidence type="ECO:0000313" key="9">
    <source>
        <dbReference type="Proteomes" id="UP000271603"/>
    </source>
</evidence>
<dbReference type="Proteomes" id="UP000281904">
    <property type="component" value="Chromosome"/>
</dbReference>
<dbReference type="EMBL" id="LR134155">
    <property type="protein sequence ID" value="VEA71056.1"/>
    <property type="molecule type" value="Genomic_DNA"/>
</dbReference>
<dbReference type="PRINTS" id="PR00039">
    <property type="entry name" value="HTHLYSR"/>
</dbReference>
<dbReference type="Pfam" id="PF00126">
    <property type="entry name" value="HTH_1"/>
    <property type="match status" value="1"/>
</dbReference>
<name>A0A3S4WQY1_SERRU</name>
<keyword evidence="2" id="KW-0678">Repressor</keyword>
<sequence length="290" mass="31886">MVSSDKMNRYPMFNPQLLLSFVAVCDSSSFTRAAERVCLSQSTVSQQVRRLEEMLGKPLFERSSHQVLLTEEGVKLLSYARRIIALNEEAHDALTGVWRDGVLRLGVPEDFAASTTELLAEFSREHPHLRLDVTSGLSADLHHAYGREELDLILVKQRRSQPPRAARPEPLLWLDSLAFPAIEQSPVPLAVFPLNGLYRDELCQALDNLGRRWRIGYSSASLAALTAASAAGLGVTLLPAGCRLPSHRVLGEAEGLPPVNDFELALYYRDSAPAAAGALAQRLTAFCRLA</sequence>
<keyword evidence="3" id="KW-0805">Transcription regulation</keyword>
<evidence type="ECO:0000313" key="8">
    <source>
        <dbReference type="EMBL" id="VEI63348.1"/>
    </source>
</evidence>
<dbReference type="PANTHER" id="PTHR30579">
    <property type="entry name" value="TRANSCRIPTIONAL REGULATOR"/>
    <property type="match status" value="1"/>
</dbReference>
<evidence type="ECO:0000313" key="10">
    <source>
        <dbReference type="Proteomes" id="UP000281904"/>
    </source>
</evidence>
<dbReference type="Pfam" id="PF03466">
    <property type="entry name" value="LysR_substrate"/>
    <property type="match status" value="1"/>
</dbReference>
<dbReference type="PANTHER" id="PTHR30579:SF7">
    <property type="entry name" value="HTH-TYPE TRANSCRIPTIONAL REGULATOR LRHA-RELATED"/>
    <property type="match status" value="1"/>
</dbReference>
<accession>A0A3S4WQY1</accession>
<dbReference type="InterPro" id="IPR050176">
    <property type="entry name" value="LTTR"/>
</dbReference>
<dbReference type="Gene3D" id="3.40.190.10">
    <property type="entry name" value="Periplasmic binding protein-like II"/>
    <property type="match status" value="2"/>
</dbReference>
<protein>
    <submittedName>
        <fullName evidence="8">HTH-type transcriptional activator AllS</fullName>
    </submittedName>
</protein>
<keyword evidence="5" id="KW-0804">Transcription</keyword>
<organism evidence="8 10">
    <name type="scientific">Serratia rubidaea</name>
    <name type="common">Serratia marinorubra</name>
    <dbReference type="NCBI Taxonomy" id="61652"/>
    <lineage>
        <taxon>Bacteria</taxon>
        <taxon>Pseudomonadati</taxon>
        <taxon>Pseudomonadota</taxon>
        <taxon>Gammaproteobacteria</taxon>
        <taxon>Enterobacterales</taxon>
        <taxon>Yersiniaceae</taxon>
        <taxon>Serratia</taxon>
    </lineage>
</organism>
<dbReference type="PROSITE" id="PS50931">
    <property type="entry name" value="HTH_LYSR"/>
    <property type="match status" value="1"/>
</dbReference>
<dbReference type="InterPro" id="IPR000847">
    <property type="entry name" value="LysR_HTH_N"/>
</dbReference>
<dbReference type="FunFam" id="1.10.10.10:FF:000001">
    <property type="entry name" value="LysR family transcriptional regulator"/>
    <property type="match status" value="1"/>
</dbReference>
<dbReference type="SUPFAM" id="SSF46785">
    <property type="entry name" value="Winged helix' DNA-binding domain"/>
    <property type="match status" value="1"/>
</dbReference>
<evidence type="ECO:0000256" key="3">
    <source>
        <dbReference type="ARBA" id="ARBA00023015"/>
    </source>
</evidence>
<dbReference type="Proteomes" id="UP000271603">
    <property type="component" value="Chromosome"/>
</dbReference>
<evidence type="ECO:0000259" key="6">
    <source>
        <dbReference type="PROSITE" id="PS50931"/>
    </source>
</evidence>
<keyword evidence="4" id="KW-0238">DNA-binding</keyword>
<gene>
    <name evidence="8" type="primary">allS_2</name>
    <name evidence="7" type="synonym">allS_5</name>
    <name evidence="8" type="ORF">NCTC10036_01482</name>
    <name evidence="7" type="ORF">NCTC9419_02581</name>
</gene>
<dbReference type="InterPro" id="IPR036390">
    <property type="entry name" value="WH_DNA-bd_sf"/>
</dbReference>
<dbReference type="STRING" id="61652.AXX16_0467"/>
<dbReference type="SUPFAM" id="SSF53850">
    <property type="entry name" value="Periplasmic binding protein-like II"/>
    <property type="match status" value="1"/>
</dbReference>
<evidence type="ECO:0000256" key="4">
    <source>
        <dbReference type="ARBA" id="ARBA00023125"/>
    </source>
</evidence>
<feature type="domain" description="HTH lysR-type" evidence="6">
    <location>
        <begin position="13"/>
        <end position="70"/>
    </location>
</feature>
<dbReference type="AlphaFoldDB" id="A0A3S4WQY1"/>
<proteinExistence type="inferred from homology"/>
<evidence type="ECO:0000313" key="7">
    <source>
        <dbReference type="EMBL" id="VEA71056.1"/>
    </source>
</evidence>
<evidence type="ECO:0000256" key="2">
    <source>
        <dbReference type="ARBA" id="ARBA00022491"/>
    </source>
</evidence>
<dbReference type="Gene3D" id="1.10.10.10">
    <property type="entry name" value="Winged helix-like DNA-binding domain superfamily/Winged helix DNA-binding domain"/>
    <property type="match status" value="1"/>
</dbReference>
<evidence type="ECO:0000256" key="1">
    <source>
        <dbReference type="ARBA" id="ARBA00009437"/>
    </source>
</evidence>
<reference evidence="9 10" key="1">
    <citation type="submission" date="2018-12" db="EMBL/GenBank/DDBJ databases">
        <authorList>
            <consortium name="Pathogen Informatics"/>
        </authorList>
    </citation>
    <scope>NUCLEOTIDE SEQUENCE [LARGE SCALE GENOMIC DNA]</scope>
    <source>
        <strain evidence="8 10">NCTC10036</strain>
        <strain evidence="7 9">NCTC9419</strain>
    </source>
</reference>
<dbReference type="InterPro" id="IPR036388">
    <property type="entry name" value="WH-like_DNA-bd_sf"/>
</dbReference>
<comment type="similarity">
    <text evidence="1">Belongs to the LysR transcriptional regulatory family.</text>
</comment>
<dbReference type="GO" id="GO:0003700">
    <property type="term" value="F:DNA-binding transcription factor activity"/>
    <property type="evidence" value="ECO:0007669"/>
    <property type="project" value="InterPro"/>
</dbReference>
<dbReference type="GO" id="GO:0003677">
    <property type="term" value="F:DNA binding"/>
    <property type="evidence" value="ECO:0007669"/>
    <property type="project" value="UniProtKB-KW"/>
</dbReference>
<dbReference type="EMBL" id="LR134493">
    <property type="protein sequence ID" value="VEI63348.1"/>
    <property type="molecule type" value="Genomic_DNA"/>
</dbReference>
<dbReference type="InterPro" id="IPR005119">
    <property type="entry name" value="LysR_subst-bd"/>
</dbReference>
<evidence type="ECO:0000256" key="5">
    <source>
        <dbReference type="ARBA" id="ARBA00023163"/>
    </source>
</evidence>